<dbReference type="SUPFAM" id="SSF53756">
    <property type="entry name" value="UDP-Glycosyltransferase/glycogen phosphorylase"/>
    <property type="match status" value="1"/>
</dbReference>
<dbReference type="Gene3D" id="3.40.50.2000">
    <property type="entry name" value="Glycogen Phosphorylase B"/>
    <property type="match status" value="1"/>
</dbReference>
<proteinExistence type="predicted"/>
<sequence>MNVDSPSDTLHDLGGLLLGIARLLLANGTGMVVAEATTRSLARACAQPMEVRLTYLVDHFRLDVETGSGRRADMVLPIDDMRVAPTVTAPILALAVRAAGAGCTLADIRHALASAEREGAEREDDAGGPGRRPAWYRFDPAWYLAAYPFVAEQMTFLGCADVTAYFRDFGIGLGHSPNRFFDESWYRTRYPDIADAIANDVVPSGFVHYLGSGFHERSPHWLFDEAYYLERDPGLCQATLAARGYRNGYDHYLAEGDRAGKSGHWLFDPAFVSDGGFDGQSVGGNGPFHHVMGRLPRVPPAVTTSICFDAIWYLKTYPEVGAQIATGSYSCALHHYLANPTPTLFHAGPWFSEQYYRIAHGDVDDALNRGMFRSGYEHFLKYGLGECRRPHEDVDLRAHLASPTVRDDLESGRYLDVFRHWLATGPHDQCTPPATRPDEDQTKAAFRQAARDAILLHAREPIDFTPRGAPDISVIVVVRNHFALTLQALSSVRAGWPGNIDLIVVDSGSNDDTIHIERFLTGATCIRFPQNIGYVDACNAALRHVAAPATLFLNNDLTLGHQAIERALRRLISAPDIGAVGAKLFRTNGVLQEAGSIIWRDGTTAGYLRDREPGVPEANFVRDVDYCSGAFLMVRSDVLRAMGGFDPAFSPAYYEEVDLCVRMRKVGYRTVYDPAIVVRHLEYGSSDAAFSHGLMVRNHRVFAGKHRDILRYCYPRNDENAVFARTTRQDRRRILYIEDRIPLRHLGSGYVRSNDIIRVMVDLGYHVTIFPISAFPSSLAGIYRDFPDSVEVLHDRNIDMLADFVRGRSRYYDLTWVGRTHNLDRLLPVLAATSADLPVNGFILDTECIAAPRTAARARVLGLPPPPPLQDALRAELACAYFCQQIVTVNAYDADLARQAGFENISILGHMITPRPTMRRWSERKDMLFLGAIHDMGSPNYDSLDWFVTQVLPLLPATFHLSVAGHVGPTVHFSAFAGNSRVRFLGPVDDPAPLYDQHRVFVAPTRFAGGMPYKIHEAASYGLPIVATDLLCTQTGWTDGQEIVSGGTGDPRSFAAAIVALHDDPALWTTVRNGALRRLMQENGPDSYRDRLADVLNGVLAHMR</sequence>
<dbReference type="SUPFAM" id="SSF53448">
    <property type="entry name" value="Nucleotide-diphospho-sugar transferases"/>
    <property type="match status" value="1"/>
</dbReference>
<name>A0A7W4PKF8_9PROT</name>
<dbReference type="GO" id="GO:0016740">
    <property type="term" value="F:transferase activity"/>
    <property type="evidence" value="ECO:0007669"/>
    <property type="project" value="UniProtKB-KW"/>
</dbReference>
<protein>
    <submittedName>
        <fullName evidence="2">Glycosyltransferase</fullName>
    </submittedName>
</protein>
<dbReference type="EMBL" id="JABEQM010000004">
    <property type="protein sequence ID" value="MBB2201352.1"/>
    <property type="molecule type" value="Genomic_DNA"/>
</dbReference>
<feature type="domain" description="Glycosyltransferase 2-like" evidence="1">
    <location>
        <begin position="473"/>
        <end position="591"/>
    </location>
</feature>
<organism evidence="2 3">
    <name type="scientific">Gluconacetobacter tumulisoli</name>
    <dbReference type="NCBI Taxonomy" id="1286189"/>
    <lineage>
        <taxon>Bacteria</taxon>
        <taxon>Pseudomonadati</taxon>
        <taxon>Pseudomonadota</taxon>
        <taxon>Alphaproteobacteria</taxon>
        <taxon>Acetobacterales</taxon>
        <taxon>Acetobacteraceae</taxon>
        <taxon>Gluconacetobacter</taxon>
    </lineage>
</organism>
<dbReference type="InterPro" id="IPR001173">
    <property type="entry name" value="Glyco_trans_2-like"/>
</dbReference>
<reference evidence="2 3" key="1">
    <citation type="submission" date="2020-04" db="EMBL/GenBank/DDBJ databases">
        <title>Description of novel Gluconacetobacter.</title>
        <authorList>
            <person name="Sombolestani A."/>
        </authorList>
    </citation>
    <scope>NUCLEOTIDE SEQUENCE [LARGE SCALE GENOMIC DNA]</scope>
    <source>
        <strain evidence="2 3">LMG 27802</strain>
    </source>
</reference>
<accession>A0A7W4PKF8</accession>
<dbReference type="InterPro" id="IPR029044">
    <property type="entry name" value="Nucleotide-diphossugar_trans"/>
</dbReference>
<evidence type="ECO:0000313" key="3">
    <source>
        <dbReference type="Proteomes" id="UP000578030"/>
    </source>
</evidence>
<dbReference type="CDD" id="cd04186">
    <property type="entry name" value="GT_2_like_c"/>
    <property type="match status" value="1"/>
</dbReference>
<dbReference type="Proteomes" id="UP000578030">
    <property type="component" value="Unassembled WGS sequence"/>
</dbReference>
<dbReference type="PANTHER" id="PTHR43179">
    <property type="entry name" value="RHAMNOSYLTRANSFERASE WBBL"/>
    <property type="match status" value="1"/>
</dbReference>
<keyword evidence="2" id="KW-0808">Transferase</keyword>
<keyword evidence="3" id="KW-1185">Reference proteome</keyword>
<dbReference type="Pfam" id="PF13692">
    <property type="entry name" value="Glyco_trans_1_4"/>
    <property type="match status" value="1"/>
</dbReference>
<evidence type="ECO:0000313" key="2">
    <source>
        <dbReference type="EMBL" id="MBB2201352.1"/>
    </source>
</evidence>
<dbReference type="Pfam" id="PF00535">
    <property type="entry name" value="Glycos_transf_2"/>
    <property type="match status" value="1"/>
</dbReference>
<gene>
    <name evidence="2" type="ORF">HLH28_07110</name>
</gene>
<evidence type="ECO:0000259" key="1">
    <source>
        <dbReference type="Pfam" id="PF00535"/>
    </source>
</evidence>
<dbReference type="PANTHER" id="PTHR43179:SF7">
    <property type="entry name" value="RHAMNOSYLTRANSFERASE WBBL"/>
    <property type="match status" value="1"/>
</dbReference>
<dbReference type="RefSeq" id="WP_182956670.1">
    <property type="nucleotide sequence ID" value="NZ_JABEQM010000004.1"/>
</dbReference>
<dbReference type="Gene3D" id="3.90.550.10">
    <property type="entry name" value="Spore Coat Polysaccharide Biosynthesis Protein SpsA, Chain A"/>
    <property type="match status" value="1"/>
</dbReference>
<dbReference type="AlphaFoldDB" id="A0A7W4PKF8"/>
<comment type="caution">
    <text evidence="2">The sequence shown here is derived from an EMBL/GenBank/DDBJ whole genome shotgun (WGS) entry which is preliminary data.</text>
</comment>